<comment type="caution">
    <text evidence="2">The sequence shown here is derived from an EMBL/GenBank/DDBJ whole genome shotgun (WGS) entry which is preliminary data.</text>
</comment>
<feature type="chain" id="PRO_5029489051" evidence="1">
    <location>
        <begin position="22"/>
        <end position="221"/>
    </location>
</feature>
<evidence type="ECO:0000313" key="3">
    <source>
        <dbReference type="Proteomes" id="UP000572268"/>
    </source>
</evidence>
<organism evidence="2 3">
    <name type="scientific">Perkinsus olseni</name>
    <name type="common">Perkinsus atlanticus</name>
    <dbReference type="NCBI Taxonomy" id="32597"/>
    <lineage>
        <taxon>Eukaryota</taxon>
        <taxon>Sar</taxon>
        <taxon>Alveolata</taxon>
        <taxon>Perkinsozoa</taxon>
        <taxon>Perkinsea</taxon>
        <taxon>Perkinsida</taxon>
        <taxon>Perkinsidae</taxon>
        <taxon>Perkinsus</taxon>
    </lineage>
</organism>
<evidence type="ECO:0000313" key="2">
    <source>
        <dbReference type="EMBL" id="KAF4651178.1"/>
    </source>
</evidence>
<evidence type="ECO:0000256" key="1">
    <source>
        <dbReference type="SAM" id="SignalP"/>
    </source>
</evidence>
<protein>
    <submittedName>
        <fullName evidence="2">Uncharacterized protein</fullName>
    </submittedName>
</protein>
<accession>A0A7J6KVF0</accession>
<sequence>MGVFPHVVLLLLASLISAVTALQSGWAEMTRPTGDIHPGGLEMATKKLMPFLAAKLRSQNGRRVLMMITNADTCFMTSSDSSTLKMRHRNYGGGYSVQYTAPGAKPTSVTYWMKPNKMVELEYLRGKKGAKVSGPSQEIRSEFSEFIPFAQVADRIIQGFESGMNDTQCSRLNDHIETNPPAGYEKFGRDWLRMFVKEKFVKKAVKKLRKPGEAVLRDEQG</sequence>
<keyword evidence="1" id="KW-0732">Signal</keyword>
<reference evidence="2 3" key="1">
    <citation type="submission" date="2020-04" db="EMBL/GenBank/DDBJ databases">
        <title>Perkinsus olseni comparative genomics.</title>
        <authorList>
            <person name="Bogema D.R."/>
        </authorList>
    </citation>
    <scope>NUCLEOTIDE SEQUENCE [LARGE SCALE GENOMIC DNA]</scope>
    <source>
        <strain evidence="2">ATCC PRA-31</strain>
    </source>
</reference>
<gene>
    <name evidence="2" type="ORF">FOL46_000449</name>
</gene>
<dbReference type="EMBL" id="JABANN010001099">
    <property type="protein sequence ID" value="KAF4651178.1"/>
    <property type="molecule type" value="Genomic_DNA"/>
</dbReference>
<proteinExistence type="predicted"/>
<name>A0A7J6KVF0_PEROL</name>
<feature type="signal peptide" evidence="1">
    <location>
        <begin position="1"/>
        <end position="21"/>
    </location>
</feature>
<dbReference type="Proteomes" id="UP000572268">
    <property type="component" value="Unassembled WGS sequence"/>
</dbReference>
<dbReference type="AlphaFoldDB" id="A0A7J6KVF0"/>